<accession>A0A1W9YMS3</accession>
<dbReference type="AlphaFoldDB" id="A0A1W9YMS3"/>
<evidence type="ECO:0000313" key="1">
    <source>
        <dbReference type="EMBL" id="ORA01361.1"/>
    </source>
</evidence>
<dbReference type="Gene3D" id="2.60.40.1180">
    <property type="entry name" value="Golgi alpha-mannosidase II"/>
    <property type="match status" value="1"/>
</dbReference>
<reference evidence="1 2" key="1">
    <citation type="submission" date="2016-12" db="EMBL/GenBank/DDBJ databases">
        <title>The new phylogeny of genus Mycobacterium.</title>
        <authorList>
            <person name="Tortoli E."/>
            <person name="Trovato A."/>
            <person name="Cirillo D.M."/>
        </authorList>
    </citation>
    <scope>NUCLEOTIDE SEQUENCE [LARGE SCALE GENOMIC DNA]</scope>
    <source>
        <strain evidence="1 2">DSM 45069</strain>
    </source>
</reference>
<proteinExistence type="predicted"/>
<dbReference type="SUPFAM" id="SSF51011">
    <property type="entry name" value="Glycosyl hydrolase domain"/>
    <property type="match status" value="1"/>
</dbReference>
<keyword evidence="2" id="KW-1185">Reference proteome</keyword>
<feature type="non-terminal residue" evidence="1">
    <location>
        <position position="1"/>
    </location>
</feature>
<organism evidence="1 2">
    <name type="scientific">Mycobacterium arosiense ATCC BAA-1401 = DSM 45069</name>
    <dbReference type="NCBI Taxonomy" id="1265311"/>
    <lineage>
        <taxon>Bacteria</taxon>
        <taxon>Bacillati</taxon>
        <taxon>Actinomycetota</taxon>
        <taxon>Actinomycetes</taxon>
        <taxon>Mycobacteriales</taxon>
        <taxon>Mycobacteriaceae</taxon>
        <taxon>Mycobacterium</taxon>
        <taxon>Mycobacterium avium complex (MAC)</taxon>
    </lineage>
</organism>
<comment type="caution">
    <text evidence="1">The sequence shown here is derived from an EMBL/GenBank/DDBJ whole genome shotgun (WGS) entry which is preliminary data.</text>
</comment>
<feature type="non-terminal residue" evidence="1">
    <location>
        <position position="79"/>
    </location>
</feature>
<evidence type="ECO:0000313" key="2">
    <source>
        <dbReference type="Proteomes" id="UP000192707"/>
    </source>
</evidence>
<dbReference type="Proteomes" id="UP000192707">
    <property type="component" value="Unassembled WGS sequence"/>
</dbReference>
<evidence type="ECO:0008006" key="3">
    <source>
        <dbReference type="Google" id="ProtNLM"/>
    </source>
</evidence>
<dbReference type="EMBL" id="MVHG01000397">
    <property type="protein sequence ID" value="ORA01361.1"/>
    <property type="molecule type" value="Genomic_DNA"/>
</dbReference>
<name>A0A1W9YMS3_MYCAI</name>
<sequence>LGVKDVTWLAPGGEEMTEEHWHDEHARCLGVLLDGRAQPTGILRSGEDATLLLILNAYHDAVSFRLPEVAEGSGWTCLL</sequence>
<gene>
    <name evidence="1" type="ORF">BST14_29125</name>
</gene>
<protein>
    <recommendedName>
        <fullName evidence="3">Glycogen debranching enzyme GlgX</fullName>
    </recommendedName>
</protein>
<dbReference type="InterPro" id="IPR013780">
    <property type="entry name" value="Glyco_hydro_b"/>
</dbReference>